<feature type="compositionally biased region" description="Basic and acidic residues" evidence="1">
    <location>
        <begin position="520"/>
        <end position="534"/>
    </location>
</feature>
<name>A0A397F6R8_APHAT</name>
<evidence type="ECO:0000313" key="3">
    <source>
        <dbReference type="Proteomes" id="UP000266196"/>
    </source>
</evidence>
<dbReference type="GO" id="GO:0008017">
    <property type="term" value="F:microtubule binding"/>
    <property type="evidence" value="ECO:0007669"/>
    <property type="project" value="InterPro"/>
</dbReference>
<accession>A0A397F6R8</accession>
<dbReference type="AlphaFoldDB" id="A0A397F6R8"/>
<dbReference type="Pfam" id="PF03999">
    <property type="entry name" value="MAP65_ASE1"/>
    <property type="match status" value="1"/>
</dbReference>
<comment type="caution">
    <text evidence="2">The sequence shown here is derived from an EMBL/GenBank/DDBJ whole genome shotgun (WGS) entry which is preliminary data.</text>
</comment>
<dbReference type="InterPro" id="IPR007145">
    <property type="entry name" value="MAP65_Ase1_PRC1"/>
</dbReference>
<dbReference type="PANTHER" id="PTHR19321">
    <property type="entry name" value="PROTEIN REGULATOR OF CYTOKINESIS 1 PRC1-RELATED"/>
    <property type="match status" value="1"/>
</dbReference>
<dbReference type="GO" id="GO:0005737">
    <property type="term" value="C:cytoplasm"/>
    <property type="evidence" value="ECO:0007669"/>
    <property type="project" value="TreeGrafter"/>
</dbReference>
<dbReference type="Gene3D" id="1.20.58.1520">
    <property type="match status" value="1"/>
</dbReference>
<dbReference type="VEuPathDB" id="FungiDB:H257_05809"/>
<feature type="region of interest" description="Disordered" evidence="1">
    <location>
        <begin position="1"/>
        <end position="42"/>
    </location>
</feature>
<protein>
    <submittedName>
        <fullName evidence="2">Uncharacterized protein</fullName>
    </submittedName>
</protein>
<dbReference type="Proteomes" id="UP000266196">
    <property type="component" value="Unassembled WGS sequence"/>
</dbReference>
<dbReference type="GO" id="GO:0005819">
    <property type="term" value="C:spindle"/>
    <property type="evidence" value="ECO:0007669"/>
    <property type="project" value="TreeGrafter"/>
</dbReference>
<organism evidence="2 3">
    <name type="scientific">Aphanomyces astaci</name>
    <name type="common">Crayfish plague agent</name>
    <dbReference type="NCBI Taxonomy" id="112090"/>
    <lineage>
        <taxon>Eukaryota</taxon>
        <taxon>Sar</taxon>
        <taxon>Stramenopiles</taxon>
        <taxon>Oomycota</taxon>
        <taxon>Saprolegniomycetes</taxon>
        <taxon>Saprolegniales</taxon>
        <taxon>Verrucalvaceae</taxon>
        <taxon>Aphanomyces</taxon>
    </lineage>
</organism>
<dbReference type="EMBL" id="QUTE01011118">
    <property type="protein sequence ID" value="RHZ10895.1"/>
    <property type="molecule type" value="Genomic_DNA"/>
</dbReference>
<feature type="region of interest" description="Disordered" evidence="1">
    <location>
        <begin position="520"/>
        <end position="574"/>
    </location>
</feature>
<dbReference type="GO" id="GO:0000226">
    <property type="term" value="P:microtubule cytoskeleton organization"/>
    <property type="evidence" value="ECO:0007669"/>
    <property type="project" value="InterPro"/>
</dbReference>
<gene>
    <name evidence="2" type="ORF">DYB31_009952</name>
</gene>
<sequence length="594" mass="66664">MLPPFTIPEGSESDGDYDDSGMMMDVDMDSDDSTVQAPSQPRLAGNLTHGEWFLPEDDEDDAMDIMDMFALSLAIFTMLDTLRGVWNEIGLNVAEQEAELDRQLQEFYQYKVMDANNTKSQYLDDIASMQHDISTFVTQLGDPFKVPKDMGLQSKSLKEQEALVRADFDALKRVVDERTSALSAVVKELSYIQALMGEAPEKPSQPLDLTAAGIDRVKDALRVKKKEQANRRQAILKVADEYRVLVDQVQPVDLSDFDRSVVTNVEVQLLLGRSNVPHHNDQALGQSLNLIELISTRVTDLIQLKVSPNVQGDVLDACRGISADALRHAEDELTRLQHLKRAKLGELLLDVRRQIAALWSSLEVDATAAASSFPAMQVPVTDATEELLALHESKLKRLDAKATARRALLKVHSYDSFFVYIEKREEIIGERTQYEASLHDPDRLIGRVATARLLREEKLQAKIKHDLPKWTKLLLDKLPAWEQEYCTPFVLRGERYLDTIARVDADYIKQKELDRMEKDRLKREKKAAATDDKLGVSTPKLKLAKGPSPPPLTKRMSCPNQMTTAVPPSPVGHHNAVALARDSSKSKLASPEMY</sequence>
<evidence type="ECO:0000313" key="2">
    <source>
        <dbReference type="EMBL" id="RHZ10895.1"/>
    </source>
</evidence>
<dbReference type="PANTHER" id="PTHR19321:SF41">
    <property type="entry name" value="FASCETTO-RELATED"/>
    <property type="match status" value="1"/>
</dbReference>
<proteinExistence type="predicted"/>
<evidence type="ECO:0000256" key="1">
    <source>
        <dbReference type="SAM" id="MobiDB-lite"/>
    </source>
</evidence>
<reference evidence="2 3" key="1">
    <citation type="submission" date="2018-08" db="EMBL/GenBank/DDBJ databases">
        <title>Aphanomyces genome sequencing and annotation.</title>
        <authorList>
            <person name="Minardi D."/>
            <person name="Oidtmann B."/>
            <person name="Van Der Giezen M."/>
            <person name="Studholme D.J."/>
        </authorList>
    </citation>
    <scope>NUCLEOTIDE SEQUENCE [LARGE SCALE GENOMIC DNA]</scope>
    <source>
        <strain evidence="2 3">197901</strain>
    </source>
</reference>